<evidence type="ECO:0000259" key="1">
    <source>
        <dbReference type="Pfam" id="PF00534"/>
    </source>
</evidence>
<sequence>MKILYLLPSLKNAGPVNVCLNLIKELPSTVEVTILSLNDGELFSEFSKFAKVHVFKKTNIKGIVKFSRNNKFDIVHSHCTIPDIYSFIFFNSSIRFTTIHNYLDVDFIYGKGALLGKLEGVIGRFIINDFIKVACSKSVMTFCTDKYKMEHIKCVCNGVPEVHDVIKHSDKDSYDFYYLGSLIQRKNVEVILRSFKKWNKAENVNLHIIGTGSESELLTKKYRNKNIIFHGKVHNPKELIKNYDCLISASKAEGLPLALIESISLGNTFICSDIEPHREVYETLEEGGYLFDGSDDDLISKMNKQLIDTEKEKTSQKCISGFKENYTSKLMADNYMRLYIDAI</sequence>
<dbReference type="InterPro" id="IPR001296">
    <property type="entry name" value="Glyco_trans_1"/>
</dbReference>
<name>A0A193SH02_KLEPN</name>
<proteinExistence type="predicted"/>
<dbReference type="Gene3D" id="3.40.50.2000">
    <property type="entry name" value="Glycogen Phosphorylase B"/>
    <property type="match status" value="2"/>
</dbReference>
<dbReference type="PANTHER" id="PTHR12526">
    <property type="entry name" value="GLYCOSYLTRANSFERASE"/>
    <property type="match status" value="1"/>
</dbReference>
<evidence type="ECO:0000313" key="2">
    <source>
        <dbReference type="EMBL" id="CZQ25079.1"/>
    </source>
</evidence>
<organism evidence="2">
    <name type="scientific">Klebsiella pneumoniae</name>
    <dbReference type="NCBI Taxonomy" id="573"/>
    <lineage>
        <taxon>Bacteria</taxon>
        <taxon>Pseudomonadati</taxon>
        <taxon>Pseudomonadota</taxon>
        <taxon>Gammaproteobacteria</taxon>
        <taxon>Enterobacterales</taxon>
        <taxon>Enterobacteriaceae</taxon>
        <taxon>Klebsiella/Raoultella group</taxon>
        <taxon>Klebsiella</taxon>
        <taxon>Klebsiella pneumoniae complex</taxon>
    </lineage>
</organism>
<feature type="domain" description="Glycosyl transferase family 1" evidence="1">
    <location>
        <begin position="168"/>
        <end position="314"/>
    </location>
</feature>
<reference evidence="2" key="2">
    <citation type="submission" date="2016-06" db="EMBL/GenBank/DDBJ databases">
        <title>Towards a vaccine: An investigation of Klebsiella pneumoniae surface antigens.</title>
        <authorList>
            <person name="Follador R."/>
            <person name="Heinz E."/>
            <person name="Wyres K.L."/>
            <person name="Ellington M.J."/>
            <person name="Kowarik M."/>
            <person name="Holt K.E."/>
            <person name="Thomson N.R."/>
        </authorList>
    </citation>
    <scope>NUCLEOTIDE SEQUENCE</scope>
    <source>
        <strain evidence="2">QMP</strain>
    </source>
</reference>
<dbReference type="CDD" id="cd03801">
    <property type="entry name" value="GT4_PimA-like"/>
    <property type="match status" value="1"/>
</dbReference>
<dbReference type="GO" id="GO:0016757">
    <property type="term" value="F:glycosyltransferase activity"/>
    <property type="evidence" value="ECO:0007669"/>
    <property type="project" value="InterPro"/>
</dbReference>
<reference evidence="2" key="1">
    <citation type="submission" date="2016-02" db="EMBL/GenBank/DDBJ databases">
        <authorList>
            <person name="Wen L."/>
            <person name="He K."/>
            <person name="Yang H."/>
        </authorList>
    </citation>
    <scope>NUCLEOTIDE SEQUENCE</scope>
    <source>
        <strain evidence="2">QMP</strain>
    </source>
</reference>
<protein>
    <submittedName>
        <fullName evidence="2">Glycosyl transferases group 1</fullName>
    </submittedName>
</protein>
<keyword evidence="2" id="KW-0808">Transferase</keyword>
<gene>
    <name evidence="2" type="primary">wcoY</name>
</gene>
<dbReference type="RefSeq" id="WP_080838047.1">
    <property type="nucleotide sequence ID" value="NZ_FWHA01000004.1"/>
</dbReference>
<dbReference type="AlphaFoldDB" id="A0A193SH02"/>
<accession>A0A193SH02</accession>
<dbReference type="GO" id="GO:1901135">
    <property type="term" value="P:carbohydrate derivative metabolic process"/>
    <property type="evidence" value="ECO:0007669"/>
    <property type="project" value="UniProtKB-ARBA"/>
</dbReference>
<dbReference type="Pfam" id="PF00534">
    <property type="entry name" value="Glycos_transf_1"/>
    <property type="match status" value="1"/>
</dbReference>
<dbReference type="EMBL" id="LT174587">
    <property type="protein sequence ID" value="CZQ25079.1"/>
    <property type="molecule type" value="Genomic_DNA"/>
</dbReference>
<dbReference type="SUPFAM" id="SSF53756">
    <property type="entry name" value="UDP-Glycosyltransferase/glycogen phosphorylase"/>
    <property type="match status" value="1"/>
</dbReference>